<evidence type="ECO:0000259" key="3">
    <source>
        <dbReference type="Pfam" id="PF08240"/>
    </source>
</evidence>
<dbReference type="Gene3D" id="3.90.180.10">
    <property type="entry name" value="Medium-chain alcohol dehydrogenases, catalytic domain"/>
    <property type="match status" value="1"/>
</dbReference>
<evidence type="ECO:0000256" key="1">
    <source>
        <dbReference type="ARBA" id="ARBA00023002"/>
    </source>
</evidence>
<dbReference type="InterPro" id="IPR050129">
    <property type="entry name" value="Zn_alcohol_dh"/>
</dbReference>
<dbReference type="RefSeq" id="WP_144476613.1">
    <property type="nucleotide sequence ID" value="NZ_VNKI01000001.1"/>
</dbReference>
<name>A0A8B5Y532_9BACI</name>
<dbReference type="EMBL" id="VNKI01000001">
    <property type="protein sequence ID" value="TVX83944.1"/>
    <property type="molecule type" value="Genomic_DNA"/>
</dbReference>
<dbReference type="GO" id="GO:0016491">
    <property type="term" value="F:oxidoreductase activity"/>
    <property type="evidence" value="ECO:0007669"/>
    <property type="project" value="UniProtKB-KW"/>
</dbReference>
<dbReference type="PANTHER" id="PTHR43401">
    <property type="entry name" value="L-THREONINE 3-DEHYDROGENASE"/>
    <property type="match status" value="1"/>
</dbReference>
<dbReference type="InterPro" id="IPR013154">
    <property type="entry name" value="ADH-like_N"/>
</dbReference>
<feature type="domain" description="Alcohol dehydrogenase-like N-terminal" evidence="3">
    <location>
        <begin position="25"/>
        <end position="135"/>
    </location>
</feature>
<dbReference type="SUPFAM" id="SSF50129">
    <property type="entry name" value="GroES-like"/>
    <property type="match status" value="1"/>
</dbReference>
<gene>
    <name evidence="4" type="ORF">FQP34_01590</name>
</gene>
<protein>
    <submittedName>
        <fullName evidence="4">Zinc-binding dehydrogenase</fullName>
    </submittedName>
</protein>
<feature type="domain" description="Alcohol dehydrogenase-like C-terminal" evidence="2">
    <location>
        <begin position="203"/>
        <end position="291"/>
    </location>
</feature>
<dbReference type="InterPro" id="IPR011032">
    <property type="entry name" value="GroES-like_sf"/>
</dbReference>
<dbReference type="InterPro" id="IPR036291">
    <property type="entry name" value="NAD(P)-bd_dom_sf"/>
</dbReference>
<dbReference type="SUPFAM" id="SSF51735">
    <property type="entry name" value="NAD(P)-binding Rossmann-fold domains"/>
    <property type="match status" value="1"/>
</dbReference>
<evidence type="ECO:0000259" key="2">
    <source>
        <dbReference type="Pfam" id="PF00107"/>
    </source>
</evidence>
<comment type="caution">
    <text evidence="4">The sequence shown here is derived from an EMBL/GenBank/DDBJ whole genome shotgun (WGS) entry which is preliminary data.</text>
</comment>
<keyword evidence="1" id="KW-0560">Oxidoreductase</keyword>
<organism evidence="4 5">
    <name type="scientific">Peribacillus simplex</name>
    <dbReference type="NCBI Taxonomy" id="1478"/>
    <lineage>
        <taxon>Bacteria</taxon>
        <taxon>Bacillati</taxon>
        <taxon>Bacillota</taxon>
        <taxon>Bacilli</taxon>
        <taxon>Bacillales</taxon>
        <taxon>Bacillaceae</taxon>
        <taxon>Peribacillus</taxon>
    </lineage>
</organism>
<evidence type="ECO:0000313" key="4">
    <source>
        <dbReference type="EMBL" id="TVX83944.1"/>
    </source>
</evidence>
<accession>A0A8B5Y532</accession>
<dbReference type="Proteomes" id="UP000317770">
    <property type="component" value="Unassembled WGS sequence"/>
</dbReference>
<dbReference type="AlphaFoldDB" id="A0A8B5Y532"/>
<dbReference type="Gene3D" id="3.40.50.720">
    <property type="entry name" value="NAD(P)-binding Rossmann-like Domain"/>
    <property type="match status" value="1"/>
</dbReference>
<evidence type="ECO:0000313" key="5">
    <source>
        <dbReference type="Proteomes" id="UP000317770"/>
    </source>
</evidence>
<dbReference type="InterPro" id="IPR013149">
    <property type="entry name" value="ADH-like_C"/>
</dbReference>
<dbReference type="Pfam" id="PF00107">
    <property type="entry name" value="ADH_zinc_N"/>
    <property type="match status" value="1"/>
</dbReference>
<dbReference type="Pfam" id="PF08240">
    <property type="entry name" value="ADH_N"/>
    <property type="match status" value="1"/>
</dbReference>
<sequence>MRAAIKTDKSGEIILQEKELPKLNSDEVLIQVDYCGVCGSDLHAYKHSKGYEFVSKPIILGHEFSGVVVDCLDASYEHLKGKSVIVEPMNYCGKCENCVNGRKSICTQNKVMGLHFDGGMAQFVKTEARYVREIPNGIPLQLAALSEPMSVAVHAVRQSGEISKSDTILVQGPGIIGFFVSVILAQKGAKVYLSGLEKDYESRLSKCQKFGVIPHIVESGNLGEKVDIVFECSGSNAAVKSGFSSLKKGGKAIFVALYEKETALFLTELVRNEVFINTSYGSNPEDFNEAFVVLKLLSEQLMDIMTIYPLTDVSQAFEDGLNQVVLKPVISFC</sequence>
<dbReference type="PANTHER" id="PTHR43401:SF2">
    <property type="entry name" value="L-THREONINE 3-DEHYDROGENASE"/>
    <property type="match status" value="1"/>
</dbReference>
<proteinExistence type="predicted"/>
<reference evidence="4 5" key="1">
    <citation type="submission" date="2019-07" db="EMBL/GenBank/DDBJ databases">
        <title>Genome assembly of Bacillus simplex strain GGC-P6A.</title>
        <authorList>
            <person name="Jennings M.E."/>
            <person name="Barton H.A."/>
        </authorList>
    </citation>
    <scope>NUCLEOTIDE SEQUENCE [LARGE SCALE GENOMIC DNA]</scope>
    <source>
        <strain evidence="4 5">GGC-P6A</strain>
    </source>
</reference>